<proteinExistence type="predicted"/>
<reference evidence="3" key="2">
    <citation type="submission" date="2013-12" db="EMBL/GenBank/DDBJ databases">
        <title>Evolution of pathogenesis and genome organization in the Tremellales.</title>
        <authorList>
            <person name="Cuomo C."/>
            <person name="Litvintseva A."/>
            <person name="Heitman J."/>
            <person name="Chen Y."/>
            <person name="Sun S."/>
            <person name="Springer D."/>
            <person name="Dromer F."/>
            <person name="Young S."/>
            <person name="Zeng Q."/>
            <person name="Chapman S."/>
            <person name="Gujja S."/>
            <person name="Saif S."/>
            <person name="Birren B."/>
        </authorList>
    </citation>
    <scope>NUCLEOTIDE SEQUENCE [LARGE SCALE GENOMIC DNA]</scope>
    <source>
        <strain evidence="3">CBS 10435</strain>
    </source>
</reference>
<evidence type="ECO:0000313" key="2">
    <source>
        <dbReference type="EMBL" id="OCF56759.1"/>
    </source>
</evidence>
<evidence type="ECO:0008006" key="4">
    <source>
        <dbReference type="Google" id="ProtNLM"/>
    </source>
</evidence>
<gene>
    <name evidence="2" type="ORF">L486_05614</name>
</gene>
<sequence>MRLTAPPRSTSLSSLFILPIPLGLLIIAYLAAVGRRPDIPESAQVDDPHQWGFPKWYGNHPTPFDYRSTSQGEEEEVCDHPKNVLLFIDLSYDSPQIPSALTLHSSLTSSNRFNLTTISSFSPTWNWDLSPKENLQNAGCDQFDWIWKVGDESGHAELGCREGKVIWVEEGMKIPGTANVSLLTQPHHILKPEHKHDALKTTHGEGWELGLLTHVLPSVNSFSSPKIFYPSRHINNRRSIVYFPLRTTATKDYPKLPWGRTWSIYSPSRRSPPLPKAGEDPFSPNSRWRKFWLKDEERLAKAMRDAGICMFEGWQYGELDDRIAKAMLSGCIVATVPPQTHHDAFSSLILPLATPSSVSILPDLPVDNLNQLLHKYTNSQLQRLALKAFISARNRLVPPSRLKGVESAVQIWEDGGRGYDFKKGFRWDCDSGHGGWCG</sequence>
<evidence type="ECO:0000256" key="1">
    <source>
        <dbReference type="SAM" id="Phobius"/>
    </source>
</evidence>
<dbReference type="EMBL" id="KI669464">
    <property type="protein sequence ID" value="OCF56759.1"/>
    <property type="molecule type" value="Genomic_DNA"/>
</dbReference>
<keyword evidence="1" id="KW-1133">Transmembrane helix</keyword>
<protein>
    <recommendedName>
        <fullName evidence="4">Exostosin GT47 domain-containing protein</fullName>
    </recommendedName>
</protein>
<evidence type="ECO:0000313" key="3">
    <source>
        <dbReference type="Proteomes" id="UP000092583"/>
    </source>
</evidence>
<feature type="transmembrane region" description="Helical" evidence="1">
    <location>
        <begin position="12"/>
        <end position="32"/>
    </location>
</feature>
<dbReference type="AlphaFoldDB" id="A0A1B9IMF2"/>
<organism evidence="2 3">
    <name type="scientific">Kwoniella mangroviensis CBS 10435</name>
    <dbReference type="NCBI Taxonomy" id="1331196"/>
    <lineage>
        <taxon>Eukaryota</taxon>
        <taxon>Fungi</taxon>
        <taxon>Dikarya</taxon>
        <taxon>Basidiomycota</taxon>
        <taxon>Agaricomycotina</taxon>
        <taxon>Tremellomycetes</taxon>
        <taxon>Tremellales</taxon>
        <taxon>Cryptococcaceae</taxon>
        <taxon>Kwoniella</taxon>
    </lineage>
</organism>
<name>A0A1B9IMF2_9TREE</name>
<accession>A0A1B9IMF2</accession>
<dbReference type="Proteomes" id="UP000092583">
    <property type="component" value="Unassembled WGS sequence"/>
</dbReference>
<keyword evidence="3" id="KW-1185">Reference proteome</keyword>
<keyword evidence="1" id="KW-0472">Membrane</keyword>
<reference evidence="2 3" key="1">
    <citation type="submission" date="2013-07" db="EMBL/GenBank/DDBJ databases">
        <title>The Genome Sequence of Kwoniella mangroviensis CBS10435.</title>
        <authorList>
            <consortium name="The Broad Institute Genome Sequencing Platform"/>
            <person name="Cuomo C."/>
            <person name="Litvintseva A."/>
            <person name="Chen Y."/>
            <person name="Heitman J."/>
            <person name="Sun S."/>
            <person name="Springer D."/>
            <person name="Dromer F."/>
            <person name="Young S.K."/>
            <person name="Zeng Q."/>
            <person name="Gargeya S."/>
            <person name="Fitzgerald M."/>
            <person name="Abouelleil A."/>
            <person name="Alvarado L."/>
            <person name="Berlin A.M."/>
            <person name="Chapman S.B."/>
            <person name="Dewar J."/>
            <person name="Goldberg J."/>
            <person name="Griggs A."/>
            <person name="Gujja S."/>
            <person name="Hansen M."/>
            <person name="Howarth C."/>
            <person name="Imamovic A."/>
            <person name="Larimer J."/>
            <person name="McCowan C."/>
            <person name="Murphy C."/>
            <person name="Pearson M."/>
            <person name="Priest M."/>
            <person name="Roberts A."/>
            <person name="Saif S."/>
            <person name="Shea T."/>
            <person name="Sykes S."/>
            <person name="Wortman J."/>
            <person name="Nusbaum C."/>
            <person name="Birren B."/>
        </authorList>
    </citation>
    <scope>NUCLEOTIDE SEQUENCE [LARGE SCALE GENOMIC DNA]</scope>
    <source>
        <strain evidence="2 3">CBS 10435</strain>
    </source>
</reference>
<keyword evidence="1" id="KW-0812">Transmembrane</keyword>
<dbReference type="OrthoDB" id="2596659at2759"/>